<comment type="caution">
    <text evidence="4">The sequence shown here is derived from an EMBL/GenBank/DDBJ whole genome shotgun (WGS) entry which is preliminary data.</text>
</comment>
<dbReference type="InterPro" id="IPR000424">
    <property type="entry name" value="Primosome_PriB/ssb"/>
</dbReference>
<evidence type="ECO:0000256" key="3">
    <source>
        <dbReference type="SAM" id="MobiDB-lite"/>
    </source>
</evidence>
<name>A0ABR4N7Y7_9FUNG</name>
<dbReference type="Proteomes" id="UP001527925">
    <property type="component" value="Unassembled WGS sequence"/>
</dbReference>
<keyword evidence="1 2" id="KW-0238">DNA-binding</keyword>
<dbReference type="PROSITE" id="PS50935">
    <property type="entry name" value="SSB"/>
    <property type="match status" value="1"/>
</dbReference>
<evidence type="ECO:0000256" key="1">
    <source>
        <dbReference type="ARBA" id="ARBA00023125"/>
    </source>
</evidence>
<proteinExistence type="predicted"/>
<sequence length="165" mass="17642">MTSQRSLAAAVFNRVTLVGNIGREPHFRPWVASAATASDPTAETAAAATPASGAAPAAGGSWRFAVATRHSRLTNGQWSNETDWHIVRTNTDASRLGMGQKVLVEGELRPWHLDGKHGYYVQASRILQLGPKRDTITLAPIAEELDTATPAAPDTHKQPEAIARA</sequence>
<evidence type="ECO:0000256" key="2">
    <source>
        <dbReference type="PROSITE-ProRule" id="PRU00252"/>
    </source>
</evidence>
<evidence type="ECO:0000313" key="5">
    <source>
        <dbReference type="Proteomes" id="UP001527925"/>
    </source>
</evidence>
<evidence type="ECO:0008006" key="6">
    <source>
        <dbReference type="Google" id="ProtNLM"/>
    </source>
</evidence>
<dbReference type="EMBL" id="JADGIZ020000022">
    <property type="protein sequence ID" value="KAL2915636.1"/>
    <property type="molecule type" value="Genomic_DNA"/>
</dbReference>
<dbReference type="InterPro" id="IPR012340">
    <property type="entry name" value="NA-bd_OB-fold"/>
</dbReference>
<organism evidence="4 5">
    <name type="scientific">Polyrhizophydium stewartii</name>
    <dbReference type="NCBI Taxonomy" id="2732419"/>
    <lineage>
        <taxon>Eukaryota</taxon>
        <taxon>Fungi</taxon>
        <taxon>Fungi incertae sedis</taxon>
        <taxon>Chytridiomycota</taxon>
        <taxon>Chytridiomycota incertae sedis</taxon>
        <taxon>Chytridiomycetes</taxon>
        <taxon>Rhizophydiales</taxon>
        <taxon>Rhizophydiales incertae sedis</taxon>
        <taxon>Polyrhizophydium</taxon>
    </lineage>
</organism>
<feature type="region of interest" description="Disordered" evidence="3">
    <location>
        <begin position="146"/>
        <end position="165"/>
    </location>
</feature>
<reference evidence="4 5" key="1">
    <citation type="submission" date="2023-09" db="EMBL/GenBank/DDBJ databases">
        <title>Pangenome analysis of Batrachochytrium dendrobatidis and related Chytrids.</title>
        <authorList>
            <person name="Yacoub M.N."/>
            <person name="Stajich J.E."/>
            <person name="James T.Y."/>
        </authorList>
    </citation>
    <scope>NUCLEOTIDE SEQUENCE [LARGE SCALE GENOMIC DNA]</scope>
    <source>
        <strain evidence="4 5">JEL0888</strain>
    </source>
</reference>
<evidence type="ECO:0000313" key="4">
    <source>
        <dbReference type="EMBL" id="KAL2915636.1"/>
    </source>
</evidence>
<accession>A0ABR4N7Y7</accession>
<dbReference type="Gene3D" id="2.40.50.140">
    <property type="entry name" value="Nucleic acid-binding proteins"/>
    <property type="match status" value="1"/>
</dbReference>
<gene>
    <name evidence="4" type="ORF">HK105_204821</name>
</gene>
<keyword evidence="5" id="KW-1185">Reference proteome</keyword>
<protein>
    <recommendedName>
        <fullName evidence="6">Single-stranded DNA-binding protein</fullName>
    </recommendedName>
</protein>